<evidence type="ECO:0000256" key="6">
    <source>
        <dbReference type="ARBA" id="ARBA00022833"/>
    </source>
</evidence>
<evidence type="ECO:0000256" key="9">
    <source>
        <dbReference type="ARBA" id="ARBA00049893"/>
    </source>
</evidence>
<proteinExistence type="inferred from homology"/>
<dbReference type="InterPro" id="IPR038371">
    <property type="entry name" value="Cu_polyphenol_OxRdtase_sf"/>
</dbReference>
<name>B3E1H4_TRIL1</name>
<sequence>METTRIGRIHYLAPSFETTAPATIQGFTTRHEGISRPPYNSLNLGMNTDDSPHNVEGNRSLLARAFGIPQERLVTVRQNHGTDILVIDAPNDDFSHFTALEADAIITNQPGVMIGVTVADCVPLLLFDPAKKVIAAVHAGWQGTAARIAAQAAEGMKQVFGSRPRDIQAAIGPCINPCCYEVDQPVKDGFKNQAELWNAVAEPAGNGKWRLDLALANRMQLEDAGLVPGSIQTSGNCVCCQKELFFSYRRDDGETGRQMGFIMLKEA</sequence>
<comment type="catalytic activity">
    <reaction evidence="8">
        <text>adenosine + phosphate = alpha-D-ribose 1-phosphate + adenine</text>
        <dbReference type="Rhea" id="RHEA:27642"/>
        <dbReference type="ChEBI" id="CHEBI:16335"/>
        <dbReference type="ChEBI" id="CHEBI:16708"/>
        <dbReference type="ChEBI" id="CHEBI:43474"/>
        <dbReference type="ChEBI" id="CHEBI:57720"/>
        <dbReference type="EC" id="2.4.2.1"/>
    </reaction>
    <physiologicalReaction direction="left-to-right" evidence="8">
        <dbReference type="Rhea" id="RHEA:27643"/>
    </physiologicalReaction>
</comment>
<dbReference type="OrthoDB" id="4279at2"/>
<evidence type="ECO:0000256" key="8">
    <source>
        <dbReference type="ARBA" id="ARBA00048968"/>
    </source>
</evidence>
<comment type="similarity">
    <text evidence="2 10">Belongs to the purine nucleoside phosphorylase YfiH/LACC1 family.</text>
</comment>
<accession>B3E1H4</accession>
<dbReference type="HOGENOM" id="CLU_065784_0_0_7"/>
<dbReference type="EMBL" id="CP001089">
    <property type="protein sequence ID" value="ACD94066.1"/>
    <property type="molecule type" value="Genomic_DNA"/>
</dbReference>
<evidence type="ECO:0000256" key="4">
    <source>
        <dbReference type="ARBA" id="ARBA00022723"/>
    </source>
</evidence>
<dbReference type="GO" id="GO:0016787">
    <property type="term" value="F:hydrolase activity"/>
    <property type="evidence" value="ECO:0007669"/>
    <property type="project" value="UniProtKB-KW"/>
</dbReference>
<dbReference type="CDD" id="cd16833">
    <property type="entry name" value="YfiH"/>
    <property type="match status" value="1"/>
</dbReference>
<evidence type="ECO:0000256" key="1">
    <source>
        <dbReference type="ARBA" id="ARBA00000553"/>
    </source>
</evidence>
<dbReference type="Proteomes" id="UP000002420">
    <property type="component" value="Chromosome"/>
</dbReference>
<comment type="catalytic activity">
    <reaction evidence="1">
        <text>inosine + phosphate = alpha-D-ribose 1-phosphate + hypoxanthine</text>
        <dbReference type="Rhea" id="RHEA:27646"/>
        <dbReference type="ChEBI" id="CHEBI:17368"/>
        <dbReference type="ChEBI" id="CHEBI:17596"/>
        <dbReference type="ChEBI" id="CHEBI:43474"/>
        <dbReference type="ChEBI" id="CHEBI:57720"/>
        <dbReference type="EC" id="2.4.2.1"/>
    </reaction>
    <physiologicalReaction direction="left-to-right" evidence="1">
        <dbReference type="Rhea" id="RHEA:27647"/>
    </physiologicalReaction>
</comment>
<dbReference type="InterPro" id="IPR003730">
    <property type="entry name" value="Cu_polyphenol_OxRdtase"/>
</dbReference>
<dbReference type="InterPro" id="IPR011324">
    <property type="entry name" value="Cytotoxic_necrot_fac-like_cat"/>
</dbReference>
<keyword evidence="6" id="KW-0862">Zinc</keyword>
<dbReference type="GO" id="GO:0017061">
    <property type="term" value="F:S-methyl-5-thioadenosine phosphorylase activity"/>
    <property type="evidence" value="ECO:0007669"/>
    <property type="project" value="UniProtKB-EC"/>
</dbReference>
<organism evidence="11 12">
    <name type="scientific">Trichlorobacter lovleyi (strain ATCC BAA-1151 / DSM 17278 / SZ)</name>
    <name type="common">Geobacter lovleyi</name>
    <dbReference type="NCBI Taxonomy" id="398767"/>
    <lineage>
        <taxon>Bacteria</taxon>
        <taxon>Pseudomonadati</taxon>
        <taxon>Thermodesulfobacteriota</taxon>
        <taxon>Desulfuromonadia</taxon>
        <taxon>Geobacterales</taxon>
        <taxon>Geobacteraceae</taxon>
        <taxon>Trichlorobacter</taxon>
    </lineage>
</organism>
<reference evidence="11 12" key="1">
    <citation type="submission" date="2008-05" db="EMBL/GenBank/DDBJ databases">
        <title>Complete sequence of chromosome of Geobacter lovleyi SZ.</title>
        <authorList>
            <consortium name="US DOE Joint Genome Institute"/>
            <person name="Lucas S."/>
            <person name="Copeland A."/>
            <person name="Lapidus A."/>
            <person name="Glavina del Rio T."/>
            <person name="Dalin E."/>
            <person name="Tice H."/>
            <person name="Bruce D."/>
            <person name="Goodwin L."/>
            <person name="Pitluck S."/>
            <person name="Chertkov O."/>
            <person name="Meincke L."/>
            <person name="Brettin T."/>
            <person name="Detter J.C."/>
            <person name="Han C."/>
            <person name="Tapia R."/>
            <person name="Kuske C.R."/>
            <person name="Schmutz J."/>
            <person name="Larimer F."/>
            <person name="Land M."/>
            <person name="Hauser L."/>
            <person name="Kyrpides N."/>
            <person name="Mikhailova N."/>
            <person name="Sung Y."/>
            <person name="Fletcher K.E."/>
            <person name="Ritalahti K.M."/>
            <person name="Loeffler F.E."/>
            <person name="Richardson P."/>
        </authorList>
    </citation>
    <scope>NUCLEOTIDE SEQUENCE [LARGE SCALE GENOMIC DNA]</scope>
    <source>
        <strain evidence="12">ATCC BAA-1151 / DSM 17278 / SZ</strain>
    </source>
</reference>
<comment type="catalytic activity">
    <reaction evidence="7">
        <text>adenosine + H2O + H(+) = inosine + NH4(+)</text>
        <dbReference type="Rhea" id="RHEA:24408"/>
        <dbReference type="ChEBI" id="CHEBI:15377"/>
        <dbReference type="ChEBI" id="CHEBI:15378"/>
        <dbReference type="ChEBI" id="CHEBI:16335"/>
        <dbReference type="ChEBI" id="CHEBI:17596"/>
        <dbReference type="ChEBI" id="CHEBI:28938"/>
        <dbReference type="EC" id="3.5.4.4"/>
    </reaction>
    <physiologicalReaction direction="left-to-right" evidence="7">
        <dbReference type="Rhea" id="RHEA:24409"/>
    </physiologicalReaction>
</comment>
<dbReference type="KEGG" id="glo:Glov_0338"/>
<protein>
    <recommendedName>
        <fullName evidence="10">Purine nucleoside phosphorylase</fullName>
    </recommendedName>
</protein>
<evidence type="ECO:0000256" key="5">
    <source>
        <dbReference type="ARBA" id="ARBA00022801"/>
    </source>
</evidence>
<dbReference type="RefSeq" id="WP_012468423.1">
    <property type="nucleotide sequence ID" value="NC_010814.1"/>
</dbReference>
<keyword evidence="12" id="KW-1185">Reference proteome</keyword>
<evidence type="ECO:0000256" key="10">
    <source>
        <dbReference type="RuleBase" id="RU361274"/>
    </source>
</evidence>
<dbReference type="SUPFAM" id="SSF64438">
    <property type="entry name" value="CNF1/YfiH-like putative cysteine hydrolases"/>
    <property type="match status" value="1"/>
</dbReference>
<dbReference type="PANTHER" id="PTHR30616">
    <property type="entry name" value="UNCHARACTERIZED PROTEIN YFIH"/>
    <property type="match status" value="1"/>
</dbReference>
<dbReference type="PANTHER" id="PTHR30616:SF2">
    <property type="entry name" value="PURINE NUCLEOSIDE PHOSPHORYLASE LACC1"/>
    <property type="match status" value="1"/>
</dbReference>
<dbReference type="eggNOG" id="COG1496">
    <property type="taxonomic scope" value="Bacteria"/>
</dbReference>
<keyword evidence="3" id="KW-0808">Transferase</keyword>
<evidence type="ECO:0000256" key="7">
    <source>
        <dbReference type="ARBA" id="ARBA00047989"/>
    </source>
</evidence>
<evidence type="ECO:0000313" key="12">
    <source>
        <dbReference type="Proteomes" id="UP000002420"/>
    </source>
</evidence>
<dbReference type="AlphaFoldDB" id="B3E1H4"/>
<evidence type="ECO:0000313" key="11">
    <source>
        <dbReference type="EMBL" id="ACD94066.1"/>
    </source>
</evidence>
<dbReference type="NCBIfam" id="TIGR00726">
    <property type="entry name" value="peptidoglycan editing factor PgeF"/>
    <property type="match status" value="1"/>
</dbReference>
<keyword evidence="4" id="KW-0479">Metal-binding</keyword>
<dbReference type="Gene3D" id="3.60.140.10">
    <property type="entry name" value="CNF1/YfiH-like putative cysteine hydrolases"/>
    <property type="match status" value="1"/>
</dbReference>
<evidence type="ECO:0000256" key="2">
    <source>
        <dbReference type="ARBA" id="ARBA00007353"/>
    </source>
</evidence>
<dbReference type="STRING" id="398767.Glov_0338"/>
<comment type="catalytic activity">
    <reaction evidence="9">
        <text>S-methyl-5'-thioadenosine + phosphate = 5-(methylsulfanyl)-alpha-D-ribose 1-phosphate + adenine</text>
        <dbReference type="Rhea" id="RHEA:11852"/>
        <dbReference type="ChEBI" id="CHEBI:16708"/>
        <dbReference type="ChEBI" id="CHEBI:17509"/>
        <dbReference type="ChEBI" id="CHEBI:43474"/>
        <dbReference type="ChEBI" id="CHEBI:58533"/>
        <dbReference type="EC" id="2.4.2.28"/>
    </reaction>
    <physiologicalReaction direction="left-to-right" evidence="9">
        <dbReference type="Rhea" id="RHEA:11853"/>
    </physiologicalReaction>
</comment>
<gene>
    <name evidence="11" type="ordered locus">Glov_0338</name>
</gene>
<dbReference type="Pfam" id="PF02578">
    <property type="entry name" value="Cu-oxidase_4"/>
    <property type="match status" value="1"/>
</dbReference>
<dbReference type="GO" id="GO:0005507">
    <property type="term" value="F:copper ion binding"/>
    <property type="evidence" value="ECO:0007669"/>
    <property type="project" value="TreeGrafter"/>
</dbReference>
<keyword evidence="5" id="KW-0378">Hydrolase</keyword>
<evidence type="ECO:0000256" key="3">
    <source>
        <dbReference type="ARBA" id="ARBA00022679"/>
    </source>
</evidence>